<dbReference type="Proteomes" id="UP000192247">
    <property type="component" value="Unassembled WGS sequence"/>
</dbReference>
<keyword evidence="1" id="KW-0812">Transmembrane</keyword>
<feature type="transmembrane region" description="Helical" evidence="1">
    <location>
        <begin position="7"/>
        <end position="24"/>
    </location>
</feature>
<dbReference type="InParanoid" id="A0A1V9X7E5"/>
<evidence type="ECO:0000313" key="2">
    <source>
        <dbReference type="EMBL" id="OQR69505.1"/>
    </source>
</evidence>
<evidence type="ECO:0000256" key="1">
    <source>
        <dbReference type="SAM" id="Phobius"/>
    </source>
</evidence>
<organism evidence="2 3">
    <name type="scientific">Tropilaelaps mercedesae</name>
    <dbReference type="NCBI Taxonomy" id="418985"/>
    <lineage>
        <taxon>Eukaryota</taxon>
        <taxon>Metazoa</taxon>
        <taxon>Ecdysozoa</taxon>
        <taxon>Arthropoda</taxon>
        <taxon>Chelicerata</taxon>
        <taxon>Arachnida</taxon>
        <taxon>Acari</taxon>
        <taxon>Parasitiformes</taxon>
        <taxon>Mesostigmata</taxon>
        <taxon>Gamasina</taxon>
        <taxon>Dermanyssoidea</taxon>
        <taxon>Laelapidae</taxon>
        <taxon>Tropilaelaps</taxon>
    </lineage>
</organism>
<gene>
    <name evidence="2" type="ORF">BIW11_12213</name>
</gene>
<sequence length="67" mass="7815">MLLLSPTTVVIAFICVVSTVHWLWRRSKCSQYPLPQPGHCTGFFVLLCPLFNEIGFIIYCWWKAHMD</sequence>
<feature type="transmembrane region" description="Helical" evidence="1">
    <location>
        <begin position="44"/>
        <end position="62"/>
    </location>
</feature>
<proteinExistence type="predicted"/>
<evidence type="ECO:0000313" key="3">
    <source>
        <dbReference type="Proteomes" id="UP000192247"/>
    </source>
</evidence>
<name>A0A1V9X7E5_9ACAR</name>
<keyword evidence="1" id="KW-0472">Membrane</keyword>
<feature type="non-terminal residue" evidence="2">
    <location>
        <position position="67"/>
    </location>
</feature>
<dbReference type="AlphaFoldDB" id="A0A1V9X7E5"/>
<dbReference type="EMBL" id="MNPL01020703">
    <property type="protein sequence ID" value="OQR69505.1"/>
    <property type="molecule type" value="Genomic_DNA"/>
</dbReference>
<comment type="caution">
    <text evidence="2">The sequence shown here is derived from an EMBL/GenBank/DDBJ whole genome shotgun (WGS) entry which is preliminary data.</text>
</comment>
<keyword evidence="1" id="KW-1133">Transmembrane helix</keyword>
<reference evidence="2 3" key="1">
    <citation type="journal article" date="2017" name="Gigascience">
        <title>Draft genome of the honey bee ectoparasitic mite, Tropilaelaps mercedesae, is shaped by the parasitic life history.</title>
        <authorList>
            <person name="Dong X."/>
            <person name="Armstrong S.D."/>
            <person name="Xia D."/>
            <person name="Makepeace B.L."/>
            <person name="Darby A.C."/>
            <person name="Kadowaki T."/>
        </authorList>
    </citation>
    <scope>NUCLEOTIDE SEQUENCE [LARGE SCALE GENOMIC DNA]</scope>
    <source>
        <strain evidence="2">Wuxi-XJTLU</strain>
    </source>
</reference>
<protein>
    <submittedName>
        <fullName evidence="2">Uncharacterized protein</fullName>
    </submittedName>
</protein>
<accession>A0A1V9X7E5</accession>
<keyword evidence="3" id="KW-1185">Reference proteome</keyword>